<organism evidence="1 2">
    <name type="scientific">Fistulina hepatica ATCC 64428</name>
    <dbReference type="NCBI Taxonomy" id="1128425"/>
    <lineage>
        <taxon>Eukaryota</taxon>
        <taxon>Fungi</taxon>
        <taxon>Dikarya</taxon>
        <taxon>Basidiomycota</taxon>
        <taxon>Agaricomycotina</taxon>
        <taxon>Agaricomycetes</taxon>
        <taxon>Agaricomycetidae</taxon>
        <taxon>Agaricales</taxon>
        <taxon>Fistulinaceae</taxon>
        <taxon>Fistulina</taxon>
    </lineage>
</organism>
<dbReference type="AlphaFoldDB" id="A0A0D6ZZV8"/>
<gene>
    <name evidence="1" type="ORF">FISHEDRAFT_62974</name>
</gene>
<reference evidence="1 2" key="1">
    <citation type="journal article" date="2015" name="Fungal Genet. Biol.">
        <title>Evolution of novel wood decay mechanisms in Agaricales revealed by the genome sequences of Fistulina hepatica and Cylindrobasidium torrendii.</title>
        <authorList>
            <person name="Floudas D."/>
            <person name="Held B.W."/>
            <person name="Riley R."/>
            <person name="Nagy L.G."/>
            <person name="Koehler G."/>
            <person name="Ransdell A.S."/>
            <person name="Younus H."/>
            <person name="Chow J."/>
            <person name="Chiniquy J."/>
            <person name="Lipzen A."/>
            <person name="Tritt A."/>
            <person name="Sun H."/>
            <person name="Haridas S."/>
            <person name="LaButti K."/>
            <person name="Ohm R.A."/>
            <person name="Kues U."/>
            <person name="Blanchette R.A."/>
            <person name="Grigoriev I.V."/>
            <person name="Minto R.E."/>
            <person name="Hibbett D.S."/>
        </authorList>
    </citation>
    <scope>NUCLEOTIDE SEQUENCE [LARGE SCALE GENOMIC DNA]</scope>
    <source>
        <strain evidence="1 2">ATCC 64428</strain>
    </source>
</reference>
<evidence type="ECO:0000313" key="1">
    <source>
        <dbReference type="EMBL" id="KIY43050.1"/>
    </source>
</evidence>
<proteinExistence type="predicted"/>
<dbReference type="OrthoDB" id="272077at2759"/>
<keyword evidence="2" id="KW-1185">Reference proteome</keyword>
<sequence>MSSPIAPQPAYVLVLLPMLGEFGSGKIPLVPRDMFMSVLSGAGRSNVDVLEEGRQCVLNGGIIGQLQVESVRISETGAPLVQSYIWHFLQHVVCGNSQYYEVTLNIERGVSRKAAMPFEEGTEDMSAVFVFCTYKDVVNVRLEGRRIQHTLDEWMASVLRTRPRTHCGDDHAGASTTGSTGTVASGAKGYKTGLSTMMLSSDERCISYLLLESEQGCTDRP</sequence>
<name>A0A0D6ZZV8_9AGAR</name>
<accession>A0A0D6ZZV8</accession>
<protein>
    <submittedName>
        <fullName evidence="1">Uncharacterized protein</fullName>
    </submittedName>
</protein>
<dbReference type="Proteomes" id="UP000054144">
    <property type="component" value="Unassembled WGS sequence"/>
</dbReference>
<evidence type="ECO:0000313" key="2">
    <source>
        <dbReference type="Proteomes" id="UP000054144"/>
    </source>
</evidence>
<dbReference type="EMBL" id="KN882133">
    <property type="protein sequence ID" value="KIY43050.1"/>
    <property type="molecule type" value="Genomic_DNA"/>
</dbReference>